<proteinExistence type="predicted"/>
<evidence type="ECO:0000313" key="1">
    <source>
        <dbReference type="EMBL" id="CAG7784911.1"/>
    </source>
</evidence>
<dbReference type="EMBL" id="CAJVCH010285732">
    <property type="protein sequence ID" value="CAG7784911.1"/>
    <property type="molecule type" value="Genomic_DNA"/>
</dbReference>
<dbReference type="Proteomes" id="UP000708208">
    <property type="component" value="Unassembled WGS sequence"/>
</dbReference>
<dbReference type="AlphaFoldDB" id="A0A8J2KFA1"/>
<keyword evidence="2" id="KW-1185">Reference proteome</keyword>
<gene>
    <name evidence="1" type="ORF">AFUS01_LOCUS23570</name>
</gene>
<reference evidence="1" key="1">
    <citation type="submission" date="2021-06" db="EMBL/GenBank/DDBJ databases">
        <authorList>
            <person name="Hodson N. C."/>
            <person name="Mongue J. A."/>
            <person name="Jaron S. K."/>
        </authorList>
    </citation>
    <scope>NUCLEOTIDE SEQUENCE</scope>
</reference>
<protein>
    <submittedName>
        <fullName evidence="1">Uncharacterized protein</fullName>
    </submittedName>
</protein>
<sequence length="72" mass="8422">MYEGTYVVRIRKLVFAQKRPLSTREKFLLGSFSCINPQTSSVPGESTLLWNEREKARHMHQRIKLPMEKGTN</sequence>
<name>A0A8J2KFA1_9HEXA</name>
<accession>A0A8J2KFA1</accession>
<evidence type="ECO:0000313" key="2">
    <source>
        <dbReference type="Proteomes" id="UP000708208"/>
    </source>
</evidence>
<comment type="caution">
    <text evidence="1">The sequence shown here is derived from an EMBL/GenBank/DDBJ whole genome shotgun (WGS) entry which is preliminary data.</text>
</comment>
<organism evidence="1 2">
    <name type="scientific">Allacma fusca</name>
    <dbReference type="NCBI Taxonomy" id="39272"/>
    <lineage>
        <taxon>Eukaryota</taxon>
        <taxon>Metazoa</taxon>
        <taxon>Ecdysozoa</taxon>
        <taxon>Arthropoda</taxon>
        <taxon>Hexapoda</taxon>
        <taxon>Collembola</taxon>
        <taxon>Symphypleona</taxon>
        <taxon>Sminthuridae</taxon>
        <taxon>Allacma</taxon>
    </lineage>
</organism>